<dbReference type="Pfam" id="PF10396">
    <property type="entry name" value="TrmE_N"/>
    <property type="match status" value="1"/>
</dbReference>
<dbReference type="GO" id="GO:0002098">
    <property type="term" value="P:tRNA wobble uridine modification"/>
    <property type="evidence" value="ECO:0007669"/>
    <property type="project" value="TreeGrafter"/>
</dbReference>
<dbReference type="GO" id="GO:0030488">
    <property type="term" value="P:tRNA methylation"/>
    <property type="evidence" value="ECO:0007669"/>
    <property type="project" value="TreeGrafter"/>
</dbReference>
<proteinExistence type="inferred from homology"/>
<dbReference type="SUPFAM" id="SSF52540">
    <property type="entry name" value="P-loop containing nucleoside triphosphate hydrolases"/>
    <property type="match status" value="1"/>
</dbReference>
<dbReference type="Gene3D" id="3.30.1360.120">
    <property type="entry name" value="Probable tRNA modification gtpase trme, domain 1"/>
    <property type="match status" value="1"/>
</dbReference>
<evidence type="ECO:0000256" key="1">
    <source>
        <dbReference type="ARBA" id="ARBA00011043"/>
    </source>
</evidence>
<dbReference type="CDD" id="cd14858">
    <property type="entry name" value="TrmE_N"/>
    <property type="match status" value="1"/>
</dbReference>
<dbReference type="InterPro" id="IPR004520">
    <property type="entry name" value="GTPase_MnmE"/>
</dbReference>
<dbReference type="OrthoDB" id="188276at2759"/>
<dbReference type="NCBIfam" id="TIGR00231">
    <property type="entry name" value="small_GTP"/>
    <property type="match status" value="1"/>
</dbReference>
<dbReference type="EMBL" id="KV425882">
    <property type="protein sequence ID" value="KZW03796.1"/>
    <property type="molecule type" value="Genomic_DNA"/>
</dbReference>
<organism evidence="7 8">
    <name type="scientific">Exidia glandulosa HHB12029</name>
    <dbReference type="NCBI Taxonomy" id="1314781"/>
    <lineage>
        <taxon>Eukaryota</taxon>
        <taxon>Fungi</taxon>
        <taxon>Dikarya</taxon>
        <taxon>Basidiomycota</taxon>
        <taxon>Agaricomycotina</taxon>
        <taxon>Agaricomycetes</taxon>
        <taxon>Auriculariales</taxon>
        <taxon>Exidiaceae</taxon>
        <taxon>Exidia</taxon>
    </lineage>
</organism>
<dbReference type="InterPro" id="IPR006073">
    <property type="entry name" value="GTP-bd"/>
</dbReference>
<comment type="similarity">
    <text evidence="1 5">Belongs to the TRAFAC class TrmE-Era-EngA-EngB-Septin-like GTPase superfamily. TrmE GTPase family.</text>
</comment>
<gene>
    <name evidence="7" type="ORF">EXIGLDRAFT_663083</name>
</gene>
<dbReference type="InterPro" id="IPR018948">
    <property type="entry name" value="GTP-bd_TrmE_N"/>
</dbReference>
<protein>
    <submittedName>
        <fullName evidence="7">tRNA modification GTPase GTPBP3</fullName>
    </submittedName>
</protein>
<keyword evidence="8" id="KW-1185">Reference proteome</keyword>
<dbReference type="AlphaFoldDB" id="A0A165QLS0"/>
<sequence length="457" mass="49989">MLRRFVSTATRETFFALASPPGKAGVAVYRISGPAALQAYKSLVQPAATLPKPWKLHRCTVQDPDTGARLDDGLAVYFAAPRSYTGLDTLELHLHSGRALCAAVLDALARVPGCRPARPGEFTRAALTNGKMDLTQAEGLRDLLDAETDAQRRIARVAAEGKTRKTMERLREGVIGALARVEAIIDFGDSEEIEPETWNDAVRRVTELRETIEHHLADGRRGEILRAGIRLAIFGPPNAGKSSLFNFFARREAALVTPLPGTTRDVLELSLDLGGFPLILVDTAGLRETDDVVEKLGIERARSAITDADLSLCVLSMEDRGRVPKDIQRLITPNTLVLYNKLDVAKAFELPAGQPAWTVSVRTGDGMDTFLAGLTRILSDKFDVRDTEEPVITHARHRYHLERAHECLDAFLALPSEEVVLAAQELRYAANELGRVVGAVGVEDVLDALFKDFCIGK</sequence>
<dbReference type="InterPro" id="IPR031168">
    <property type="entry name" value="G_TrmE"/>
</dbReference>
<evidence type="ECO:0000256" key="5">
    <source>
        <dbReference type="RuleBase" id="RU003313"/>
    </source>
</evidence>
<dbReference type="InterPro" id="IPR025867">
    <property type="entry name" value="MnmE_helical"/>
</dbReference>
<evidence type="ECO:0000259" key="6">
    <source>
        <dbReference type="PROSITE" id="PS51709"/>
    </source>
</evidence>
<dbReference type="HAMAP" id="MF_00379">
    <property type="entry name" value="GTPase_MnmE"/>
    <property type="match status" value="1"/>
</dbReference>
<dbReference type="NCBIfam" id="TIGR00450">
    <property type="entry name" value="mnmE_trmE_thdF"/>
    <property type="match status" value="1"/>
</dbReference>
<dbReference type="GO" id="GO:0003924">
    <property type="term" value="F:GTPase activity"/>
    <property type="evidence" value="ECO:0007669"/>
    <property type="project" value="InterPro"/>
</dbReference>
<dbReference type="CDD" id="cd04164">
    <property type="entry name" value="trmE"/>
    <property type="match status" value="1"/>
</dbReference>
<evidence type="ECO:0000313" key="8">
    <source>
        <dbReference type="Proteomes" id="UP000077266"/>
    </source>
</evidence>
<dbReference type="PROSITE" id="PS51709">
    <property type="entry name" value="G_TRME"/>
    <property type="match status" value="1"/>
</dbReference>
<dbReference type="PANTHER" id="PTHR42714">
    <property type="entry name" value="TRNA MODIFICATION GTPASE GTPBP3"/>
    <property type="match status" value="1"/>
</dbReference>
<dbReference type="InterPro" id="IPR027417">
    <property type="entry name" value="P-loop_NTPase"/>
</dbReference>
<evidence type="ECO:0000313" key="7">
    <source>
        <dbReference type="EMBL" id="KZW03796.1"/>
    </source>
</evidence>
<dbReference type="PANTHER" id="PTHR42714:SF2">
    <property type="entry name" value="TRNA MODIFICATION GTPASE GTPBP3, MITOCHONDRIAL"/>
    <property type="match status" value="1"/>
</dbReference>
<dbReference type="NCBIfam" id="NF003661">
    <property type="entry name" value="PRK05291.1-3"/>
    <property type="match status" value="1"/>
</dbReference>
<dbReference type="Pfam" id="PF01926">
    <property type="entry name" value="MMR_HSR1"/>
    <property type="match status" value="1"/>
</dbReference>
<evidence type="ECO:0000256" key="4">
    <source>
        <dbReference type="ARBA" id="ARBA00023134"/>
    </source>
</evidence>
<feature type="domain" description="TrmE-type G" evidence="6">
    <location>
        <begin position="228"/>
        <end position="379"/>
    </location>
</feature>
<dbReference type="InterPro" id="IPR027266">
    <property type="entry name" value="TrmE/GcvT-like"/>
</dbReference>
<dbReference type="Gene3D" id="1.20.120.430">
    <property type="entry name" value="tRNA modification GTPase MnmE domain 2"/>
    <property type="match status" value="1"/>
</dbReference>
<name>A0A165QLS0_EXIGL</name>
<dbReference type="GO" id="GO:0005737">
    <property type="term" value="C:cytoplasm"/>
    <property type="evidence" value="ECO:0007669"/>
    <property type="project" value="TreeGrafter"/>
</dbReference>
<dbReference type="Pfam" id="PF12631">
    <property type="entry name" value="MnmE_helical"/>
    <property type="match status" value="1"/>
</dbReference>
<keyword evidence="3 5" id="KW-0547">Nucleotide-binding</keyword>
<evidence type="ECO:0000256" key="2">
    <source>
        <dbReference type="ARBA" id="ARBA00022694"/>
    </source>
</evidence>
<keyword evidence="4 5" id="KW-0342">GTP-binding</keyword>
<dbReference type="SUPFAM" id="SSF116878">
    <property type="entry name" value="TrmE connector domain"/>
    <property type="match status" value="1"/>
</dbReference>
<dbReference type="FunCoup" id="A0A165QLS0">
    <property type="interactions" value="281"/>
</dbReference>
<dbReference type="InParanoid" id="A0A165QLS0"/>
<dbReference type="GO" id="GO:0005525">
    <property type="term" value="F:GTP binding"/>
    <property type="evidence" value="ECO:0007669"/>
    <property type="project" value="UniProtKB-KW"/>
</dbReference>
<dbReference type="InterPro" id="IPR027368">
    <property type="entry name" value="MnmE_dom2"/>
</dbReference>
<dbReference type="InterPro" id="IPR005225">
    <property type="entry name" value="Small_GTP-bd"/>
</dbReference>
<reference evidence="7 8" key="1">
    <citation type="journal article" date="2016" name="Mol. Biol. Evol.">
        <title>Comparative Genomics of Early-Diverging Mushroom-Forming Fungi Provides Insights into the Origins of Lignocellulose Decay Capabilities.</title>
        <authorList>
            <person name="Nagy L.G."/>
            <person name="Riley R."/>
            <person name="Tritt A."/>
            <person name="Adam C."/>
            <person name="Daum C."/>
            <person name="Floudas D."/>
            <person name="Sun H."/>
            <person name="Yadav J.S."/>
            <person name="Pangilinan J."/>
            <person name="Larsson K.H."/>
            <person name="Matsuura K."/>
            <person name="Barry K."/>
            <person name="Labutti K."/>
            <person name="Kuo R."/>
            <person name="Ohm R.A."/>
            <person name="Bhattacharya S.S."/>
            <person name="Shirouzu T."/>
            <person name="Yoshinaga Y."/>
            <person name="Martin F.M."/>
            <person name="Grigoriev I.V."/>
            <person name="Hibbett D.S."/>
        </authorList>
    </citation>
    <scope>NUCLEOTIDE SEQUENCE [LARGE SCALE GENOMIC DNA]</scope>
    <source>
        <strain evidence="7 8">HHB12029</strain>
    </source>
</reference>
<dbReference type="STRING" id="1314781.A0A165QLS0"/>
<dbReference type="Gene3D" id="3.40.50.300">
    <property type="entry name" value="P-loop containing nucleotide triphosphate hydrolases"/>
    <property type="match status" value="1"/>
</dbReference>
<dbReference type="Proteomes" id="UP000077266">
    <property type="component" value="Unassembled WGS sequence"/>
</dbReference>
<accession>A0A165QLS0</accession>
<keyword evidence="2 5" id="KW-0819">tRNA processing</keyword>
<evidence type="ECO:0000256" key="3">
    <source>
        <dbReference type="ARBA" id="ARBA00022741"/>
    </source>
</evidence>